<dbReference type="Proteomes" id="UP001142057">
    <property type="component" value="Unassembled WGS sequence"/>
</dbReference>
<dbReference type="EMBL" id="JANZQH010000003">
    <property type="protein sequence ID" value="MCT2407680.1"/>
    <property type="molecule type" value="Genomic_DNA"/>
</dbReference>
<proteinExistence type="predicted"/>
<keyword evidence="2" id="KW-1185">Reference proteome</keyword>
<organism evidence="1 2">
    <name type="scientific">Chryseobacterium pyrolae</name>
    <dbReference type="NCBI Taxonomy" id="2987481"/>
    <lineage>
        <taxon>Bacteria</taxon>
        <taxon>Pseudomonadati</taxon>
        <taxon>Bacteroidota</taxon>
        <taxon>Flavobacteriia</taxon>
        <taxon>Flavobacteriales</taxon>
        <taxon>Weeksellaceae</taxon>
        <taxon>Chryseobacterium group</taxon>
        <taxon>Chryseobacterium</taxon>
    </lineage>
</organism>
<name>A0ABT2IGA2_9FLAO</name>
<protein>
    <submittedName>
        <fullName evidence="1">Uncharacterized protein</fullName>
    </submittedName>
</protein>
<evidence type="ECO:0000313" key="1">
    <source>
        <dbReference type="EMBL" id="MCT2407680.1"/>
    </source>
</evidence>
<evidence type="ECO:0000313" key="2">
    <source>
        <dbReference type="Proteomes" id="UP001142057"/>
    </source>
</evidence>
<reference evidence="1" key="1">
    <citation type="submission" date="2022-08" db="EMBL/GenBank/DDBJ databases">
        <title>Chryseobacterium antibioticum,isolated from the rhizosphere soil of Pyrola in Tibet.</title>
        <authorList>
            <person name="Kan Y."/>
        </authorList>
    </citation>
    <scope>NUCLEOTIDE SEQUENCE</scope>
    <source>
        <strain evidence="1">Pc2-12</strain>
    </source>
</reference>
<comment type="caution">
    <text evidence="1">The sequence shown here is derived from an EMBL/GenBank/DDBJ whole genome shotgun (WGS) entry which is preliminary data.</text>
</comment>
<accession>A0ABT2IGA2</accession>
<dbReference type="RefSeq" id="WP_259828814.1">
    <property type="nucleotide sequence ID" value="NZ_JANZQH010000003.1"/>
</dbReference>
<gene>
    <name evidence="1" type="ORF">NZD88_09040</name>
</gene>
<sequence>MNFDELMSHIERRPEVYVGERNIFLLSAFLSGYLLNDSNRLGNRAEYDFRYDFYNWLQNKFNLENNATWADFIDIISKNENLNSVDVFFREYHLFKKEHI</sequence>